<dbReference type="CDD" id="cd06587">
    <property type="entry name" value="VOC"/>
    <property type="match status" value="1"/>
</dbReference>
<dbReference type="InterPro" id="IPR029068">
    <property type="entry name" value="Glyas_Bleomycin-R_OHBP_Dase"/>
</dbReference>
<organism evidence="2 3">
    <name type="scientific">Kribbella alba</name>
    <dbReference type="NCBI Taxonomy" id="190197"/>
    <lineage>
        <taxon>Bacteria</taxon>
        <taxon>Bacillati</taxon>
        <taxon>Actinomycetota</taxon>
        <taxon>Actinomycetes</taxon>
        <taxon>Propionibacteriales</taxon>
        <taxon>Kribbellaceae</taxon>
        <taxon>Kribbella</taxon>
    </lineage>
</organism>
<protein>
    <submittedName>
        <fullName evidence="2">VOC family protein</fullName>
    </submittedName>
</protein>
<dbReference type="PANTHER" id="PTHR35908:SF1">
    <property type="entry name" value="CONSERVED PROTEIN"/>
    <property type="match status" value="1"/>
</dbReference>
<reference evidence="3" key="1">
    <citation type="journal article" date="2019" name="Int. J. Syst. Evol. Microbiol.">
        <title>The Global Catalogue of Microorganisms (GCM) 10K type strain sequencing project: providing services to taxonomists for standard genome sequencing and annotation.</title>
        <authorList>
            <consortium name="The Broad Institute Genomics Platform"/>
            <consortium name="The Broad Institute Genome Sequencing Center for Infectious Disease"/>
            <person name="Wu L."/>
            <person name="Ma J."/>
        </authorList>
    </citation>
    <scope>NUCLEOTIDE SEQUENCE [LARGE SCALE GENOMIC DNA]</scope>
    <source>
        <strain evidence="3">JCM 14306</strain>
    </source>
</reference>
<dbReference type="EMBL" id="BAAANE010000009">
    <property type="protein sequence ID" value="GAA1653449.1"/>
    <property type="molecule type" value="Genomic_DNA"/>
</dbReference>
<comment type="caution">
    <text evidence="2">The sequence shown here is derived from an EMBL/GenBank/DDBJ whole genome shotgun (WGS) entry which is preliminary data.</text>
</comment>
<evidence type="ECO:0000259" key="1">
    <source>
        <dbReference type="Pfam" id="PF18029"/>
    </source>
</evidence>
<dbReference type="PANTHER" id="PTHR35908">
    <property type="entry name" value="HYPOTHETICAL FUSION PROTEIN"/>
    <property type="match status" value="1"/>
</dbReference>
<dbReference type="SUPFAM" id="SSF54593">
    <property type="entry name" value="Glyoxalase/Bleomycin resistance protein/Dihydroxybiphenyl dioxygenase"/>
    <property type="match status" value="1"/>
</dbReference>
<dbReference type="InterPro" id="IPR041581">
    <property type="entry name" value="Glyoxalase_6"/>
</dbReference>
<evidence type="ECO:0000313" key="2">
    <source>
        <dbReference type="EMBL" id="GAA1653449.1"/>
    </source>
</evidence>
<dbReference type="Pfam" id="PF18029">
    <property type="entry name" value="Glyoxalase_6"/>
    <property type="match status" value="1"/>
</dbReference>
<keyword evidence="3" id="KW-1185">Reference proteome</keyword>
<sequence length="116" mass="12728">MAIDCPDPAALARFYSELTGLAITYESEDWVVIAENDKSSGVAFQLAPDHQRPQWPDPARPQQFHFDVMVDDVGEAEPQVVALGARKLSDHVFEDPAGHPFCLITRPGWAAPINSA</sequence>
<dbReference type="Gene3D" id="3.10.180.10">
    <property type="entry name" value="2,3-Dihydroxybiphenyl 1,2-Dioxygenase, domain 1"/>
    <property type="match status" value="1"/>
</dbReference>
<evidence type="ECO:0000313" key="3">
    <source>
        <dbReference type="Proteomes" id="UP001501319"/>
    </source>
</evidence>
<gene>
    <name evidence="2" type="ORF">GCM10009744_51940</name>
</gene>
<name>A0ABP4RL38_9ACTN</name>
<dbReference type="Proteomes" id="UP001501319">
    <property type="component" value="Unassembled WGS sequence"/>
</dbReference>
<feature type="domain" description="Glyoxalase-like" evidence="1">
    <location>
        <begin position="2"/>
        <end position="104"/>
    </location>
</feature>
<proteinExistence type="predicted"/>
<accession>A0ABP4RL38</accession>